<gene>
    <name evidence="1" type="ORF">EV421DRAFT_329301</name>
</gene>
<dbReference type="AlphaFoldDB" id="A0AA39JNH3"/>
<organism evidence="1 2">
    <name type="scientific">Armillaria borealis</name>
    <dbReference type="NCBI Taxonomy" id="47425"/>
    <lineage>
        <taxon>Eukaryota</taxon>
        <taxon>Fungi</taxon>
        <taxon>Dikarya</taxon>
        <taxon>Basidiomycota</taxon>
        <taxon>Agaricomycotina</taxon>
        <taxon>Agaricomycetes</taxon>
        <taxon>Agaricomycetidae</taxon>
        <taxon>Agaricales</taxon>
        <taxon>Marasmiineae</taxon>
        <taxon>Physalacriaceae</taxon>
        <taxon>Armillaria</taxon>
    </lineage>
</organism>
<dbReference type="EMBL" id="JAUEPT010000016">
    <property type="protein sequence ID" value="KAK0445542.1"/>
    <property type="molecule type" value="Genomic_DNA"/>
</dbReference>
<protein>
    <submittedName>
        <fullName evidence="1">Uncharacterized protein</fullName>
    </submittedName>
</protein>
<dbReference type="Proteomes" id="UP001175226">
    <property type="component" value="Unassembled WGS sequence"/>
</dbReference>
<keyword evidence="2" id="KW-1185">Reference proteome</keyword>
<evidence type="ECO:0000313" key="2">
    <source>
        <dbReference type="Proteomes" id="UP001175226"/>
    </source>
</evidence>
<evidence type="ECO:0000313" key="1">
    <source>
        <dbReference type="EMBL" id="KAK0445542.1"/>
    </source>
</evidence>
<comment type="caution">
    <text evidence="1">The sequence shown here is derived from an EMBL/GenBank/DDBJ whole genome shotgun (WGS) entry which is preliminary data.</text>
</comment>
<reference evidence="1" key="1">
    <citation type="submission" date="2023-06" db="EMBL/GenBank/DDBJ databases">
        <authorList>
            <consortium name="Lawrence Berkeley National Laboratory"/>
            <person name="Ahrendt S."/>
            <person name="Sahu N."/>
            <person name="Indic B."/>
            <person name="Wong-Bajracharya J."/>
            <person name="Merenyi Z."/>
            <person name="Ke H.-M."/>
            <person name="Monk M."/>
            <person name="Kocsube S."/>
            <person name="Drula E."/>
            <person name="Lipzen A."/>
            <person name="Balint B."/>
            <person name="Henrissat B."/>
            <person name="Andreopoulos B."/>
            <person name="Martin F.M."/>
            <person name="Harder C.B."/>
            <person name="Rigling D."/>
            <person name="Ford K.L."/>
            <person name="Foster G.D."/>
            <person name="Pangilinan J."/>
            <person name="Papanicolaou A."/>
            <person name="Barry K."/>
            <person name="LaButti K."/>
            <person name="Viragh M."/>
            <person name="Koriabine M."/>
            <person name="Yan M."/>
            <person name="Riley R."/>
            <person name="Champramary S."/>
            <person name="Plett K.L."/>
            <person name="Tsai I.J."/>
            <person name="Slot J."/>
            <person name="Sipos G."/>
            <person name="Plett J."/>
            <person name="Nagy L.G."/>
            <person name="Grigoriev I.V."/>
        </authorList>
    </citation>
    <scope>NUCLEOTIDE SEQUENCE</scope>
    <source>
        <strain evidence="1">FPL87.14</strain>
    </source>
</reference>
<accession>A0AA39JNH3</accession>
<sequence length="226" mass="25892">MGSATTKHNLYRLSMTFVLQVDRRHSGHLNDYPLGSVYKDARRLKLWRQETGPIFVNHYLFPRSVLAPVSPVFGPRHIRQFPIVSEGIFLTRNSLLIGAQLSRHCVWHQPHTSEHHLCPRTFSLSATEGPNTVVVACADGLRRFHFDEVFAHESARRRRLRVFQSLSLPYSIVSPYRPCAIPTNASHYRPKPFFGAFTVSSSNYITMLKLTPNLSTAFFSPLPNWF</sequence>
<proteinExistence type="predicted"/>
<name>A0AA39JNH3_9AGAR</name>